<dbReference type="OMA" id="KQFHDME"/>
<accession>H2XMI3</accession>
<feature type="transmembrane region" description="Helical" evidence="9">
    <location>
        <begin position="260"/>
        <end position="286"/>
    </location>
</feature>
<dbReference type="GO" id="GO:0016887">
    <property type="term" value="F:ATP hydrolysis activity"/>
    <property type="evidence" value="ECO:0007669"/>
    <property type="project" value="InterPro"/>
</dbReference>
<evidence type="ECO:0000256" key="6">
    <source>
        <dbReference type="ARBA" id="ARBA00022989"/>
    </source>
</evidence>
<feature type="transmembrane region" description="Helical" evidence="9">
    <location>
        <begin position="33"/>
        <end position="54"/>
    </location>
</feature>
<dbReference type="EMBL" id="EAAA01000546">
    <property type="status" value="NOT_ANNOTATED_CDS"/>
    <property type="molecule type" value="Genomic_DNA"/>
</dbReference>
<evidence type="ECO:0000256" key="3">
    <source>
        <dbReference type="ARBA" id="ARBA00022692"/>
    </source>
</evidence>
<dbReference type="GO" id="GO:0005778">
    <property type="term" value="C:peroxisomal membrane"/>
    <property type="evidence" value="ECO:0000318"/>
    <property type="project" value="GO_Central"/>
</dbReference>
<evidence type="ECO:0000256" key="9">
    <source>
        <dbReference type="SAM" id="Phobius"/>
    </source>
</evidence>
<evidence type="ECO:0000256" key="4">
    <source>
        <dbReference type="ARBA" id="ARBA00022741"/>
    </source>
</evidence>
<keyword evidence="13" id="KW-1185">Reference proteome</keyword>
<keyword evidence="5" id="KW-0067">ATP-binding</keyword>
<evidence type="ECO:0000259" key="11">
    <source>
        <dbReference type="PROSITE" id="PS50929"/>
    </source>
</evidence>
<feature type="transmembrane region" description="Helical" evidence="9">
    <location>
        <begin position="180"/>
        <end position="201"/>
    </location>
</feature>
<dbReference type="InterPro" id="IPR003593">
    <property type="entry name" value="AAA+_ATPase"/>
</dbReference>
<protein>
    <submittedName>
        <fullName evidence="12">ATP-binding cassette sub-family D member 4</fullName>
    </submittedName>
</protein>
<evidence type="ECO:0000313" key="12">
    <source>
        <dbReference type="Ensembl" id="ENSCINP00000030866.1"/>
    </source>
</evidence>
<dbReference type="SUPFAM" id="SSF52540">
    <property type="entry name" value="P-loop containing nucleoside triphosphate hydrolases"/>
    <property type="match status" value="1"/>
</dbReference>
<keyword evidence="6 9" id="KW-1133">Transmembrane helix</keyword>
<dbReference type="InterPro" id="IPR027417">
    <property type="entry name" value="P-loop_NTPase"/>
</dbReference>
<gene>
    <name evidence="12" type="primary">LOC100181360</name>
</gene>
<evidence type="ECO:0000256" key="8">
    <source>
        <dbReference type="SAM" id="MobiDB-lite"/>
    </source>
</evidence>
<name>H2XMI3_CIOIN</name>
<dbReference type="PROSITE" id="PS50929">
    <property type="entry name" value="ABC_TM1F"/>
    <property type="match status" value="1"/>
</dbReference>
<feature type="domain" description="ABC transporter" evidence="10">
    <location>
        <begin position="423"/>
        <end position="640"/>
    </location>
</feature>
<proteinExistence type="inferred from homology"/>
<feature type="transmembrane region" description="Helical" evidence="9">
    <location>
        <begin position="149"/>
        <end position="168"/>
    </location>
</feature>
<dbReference type="GO" id="GO:0005324">
    <property type="term" value="F:long-chain fatty acid transmembrane transporter activity"/>
    <property type="evidence" value="ECO:0000318"/>
    <property type="project" value="GO_Central"/>
</dbReference>
<evidence type="ECO:0000256" key="5">
    <source>
        <dbReference type="ARBA" id="ARBA00022840"/>
    </source>
</evidence>
<evidence type="ECO:0000256" key="1">
    <source>
        <dbReference type="ARBA" id="ARBA00008575"/>
    </source>
</evidence>
<dbReference type="AlphaFoldDB" id="H2XMI3"/>
<dbReference type="Ensembl" id="ENSCINT00000034198.1">
    <property type="protein sequence ID" value="ENSCINP00000030866.1"/>
    <property type="gene ID" value="ENSCING00000005591.3"/>
</dbReference>
<keyword evidence="4" id="KW-0547">Nucleotide-binding</keyword>
<dbReference type="SMART" id="SM00382">
    <property type="entry name" value="AAA"/>
    <property type="match status" value="1"/>
</dbReference>
<dbReference type="PROSITE" id="PS00211">
    <property type="entry name" value="ABC_TRANSPORTER_1"/>
    <property type="match status" value="1"/>
</dbReference>
<keyword evidence="3 9" id="KW-0812">Transmembrane</keyword>
<dbReference type="GO" id="GO:0042760">
    <property type="term" value="P:very long-chain fatty acid catabolic process"/>
    <property type="evidence" value="ECO:0000318"/>
    <property type="project" value="GO_Central"/>
</dbReference>
<dbReference type="STRING" id="7719.ENSCINP00000030866"/>
<reference evidence="13" key="1">
    <citation type="journal article" date="2002" name="Science">
        <title>The draft genome of Ciona intestinalis: insights into chordate and vertebrate origins.</title>
        <authorList>
            <person name="Dehal P."/>
            <person name="Satou Y."/>
            <person name="Campbell R.K."/>
            <person name="Chapman J."/>
            <person name="Degnan B."/>
            <person name="De Tomaso A."/>
            <person name="Davidson B."/>
            <person name="Di Gregorio A."/>
            <person name="Gelpke M."/>
            <person name="Goodstein D.M."/>
            <person name="Harafuji N."/>
            <person name="Hastings K.E."/>
            <person name="Ho I."/>
            <person name="Hotta K."/>
            <person name="Huang W."/>
            <person name="Kawashima T."/>
            <person name="Lemaire P."/>
            <person name="Martinez D."/>
            <person name="Meinertzhagen I.A."/>
            <person name="Necula S."/>
            <person name="Nonaka M."/>
            <person name="Putnam N."/>
            <person name="Rash S."/>
            <person name="Saiga H."/>
            <person name="Satake M."/>
            <person name="Terry A."/>
            <person name="Yamada L."/>
            <person name="Wang H.G."/>
            <person name="Awazu S."/>
            <person name="Azumi K."/>
            <person name="Boore J."/>
            <person name="Branno M."/>
            <person name="Chin-Bow S."/>
            <person name="DeSantis R."/>
            <person name="Doyle S."/>
            <person name="Francino P."/>
            <person name="Keys D.N."/>
            <person name="Haga S."/>
            <person name="Hayashi H."/>
            <person name="Hino K."/>
            <person name="Imai K.S."/>
            <person name="Inaba K."/>
            <person name="Kano S."/>
            <person name="Kobayashi K."/>
            <person name="Kobayashi M."/>
            <person name="Lee B.I."/>
            <person name="Makabe K.W."/>
            <person name="Manohar C."/>
            <person name="Matassi G."/>
            <person name="Medina M."/>
            <person name="Mochizuki Y."/>
            <person name="Mount S."/>
            <person name="Morishita T."/>
            <person name="Miura S."/>
            <person name="Nakayama A."/>
            <person name="Nishizaka S."/>
            <person name="Nomoto H."/>
            <person name="Ohta F."/>
            <person name="Oishi K."/>
            <person name="Rigoutsos I."/>
            <person name="Sano M."/>
            <person name="Sasaki A."/>
            <person name="Sasakura Y."/>
            <person name="Shoguchi E."/>
            <person name="Shin-i T."/>
            <person name="Spagnuolo A."/>
            <person name="Stainier D."/>
            <person name="Suzuki M.M."/>
            <person name="Tassy O."/>
            <person name="Takatori N."/>
            <person name="Tokuoka M."/>
            <person name="Yagi K."/>
            <person name="Yoshizaki F."/>
            <person name="Wada S."/>
            <person name="Zhang C."/>
            <person name="Hyatt P.D."/>
            <person name="Larimer F."/>
            <person name="Detter C."/>
            <person name="Doggett N."/>
            <person name="Glavina T."/>
            <person name="Hawkins T."/>
            <person name="Richardson P."/>
            <person name="Lucas S."/>
            <person name="Kohara Y."/>
            <person name="Levine M."/>
            <person name="Satoh N."/>
            <person name="Rokhsar D.S."/>
        </authorList>
    </citation>
    <scope>NUCLEOTIDE SEQUENCE [LARGE SCALE GENOMIC DNA]</scope>
</reference>
<dbReference type="FunCoup" id="H2XMI3">
    <property type="interactions" value="129"/>
</dbReference>
<dbReference type="Pfam" id="PF06472">
    <property type="entry name" value="ABC_membrane_2"/>
    <property type="match status" value="1"/>
</dbReference>
<dbReference type="InterPro" id="IPR003439">
    <property type="entry name" value="ABC_transporter-like_ATP-bd"/>
</dbReference>
<evidence type="ECO:0000256" key="7">
    <source>
        <dbReference type="ARBA" id="ARBA00023136"/>
    </source>
</evidence>
<dbReference type="Proteomes" id="UP000008144">
    <property type="component" value="Chromosome 10"/>
</dbReference>
<sequence length="641" mass="72873">MENEVPRLGLVFFRRLWKILGIIFQRWNSRATVIFVIFTVLSLLLQFVIYAAGLVPSKYFTVLGAKDAETFPQLAVYSILIIVLNALMKSCLTYISKILYLTWRQTLCGKLHLDYFKNMNYYKLNVLDNKLDNVDQRLTRDVEQFSREWSLMCGKLVVVPFTLVYYSYQCFVSTTWIGPVTIYIYFLVGTFINRIIMAPIVRLQVEQEVKEGDFRFQHLQVRVNAESMAFHRAGKTEQTKSNEKLRTLIKTQMSLFNWSFWLNSAVNIFDYVGGILSYLVIAIPIFAGNYDDLAPEEISALISKNSFVCIYLIYSFSQLIDMSSTVGDMAAHTHRLGQLIESLDVENKDQPPEEEDSSFTYENESYSDEENILKDQSTGEEEFRVVEAMIVGDKTGDKSLNFSFNKVDSSFASKQPERDGVFFKLQSVSVTPPDKTATLLQSLSISLSDGKNVLITGPTGAGKTSLLRVLAGLWPVETGSINRFLEFGKEGVMFLPQKPYLTDGTLQDQVMYPIYSLPNGINEEENRNHIYSIIEEVGLSDLLKGNSGSVDRKELNWSDKLSPGEAQCLAFARLFYHNPKFAVMDEPASGLDPNMADNLYLSCMKRKITYLTVGHGSTLQKHHDEELRIYGNGDWSIITLL</sequence>
<dbReference type="GO" id="GO:0015910">
    <property type="term" value="P:long-chain fatty acid import into peroxisome"/>
    <property type="evidence" value="ECO:0000318"/>
    <property type="project" value="GO_Central"/>
</dbReference>
<dbReference type="InParanoid" id="H2XMI3"/>
<reference evidence="12" key="4">
    <citation type="submission" date="2025-09" db="UniProtKB">
        <authorList>
            <consortium name="Ensembl"/>
        </authorList>
    </citation>
    <scope>IDENTIFICATION</scope>
</reference>
<dbReference type="GO" id="GO:0005524">
    <property type="term" value="F:ATP binding"/>
    <property type="evidence" value="ECO:0000318"/>
    <property type="project" value="GO_Central"/>
</dbReference>
<dbReference type="PROSITE" id="PS50893">
    <property type="entry name" value="ABC_TRANSPORTER_2"/>
    <property type="match status" value="1"/>
</dbReference>
<comment type="similarity">
    <text evidence="1">Belongs to the ABC transporter superfamily. ABCD family. Peroxisomal fatty acyl CoA transporter (TC 3.A.1.203) subfamily.</text>
</comment>
<organism evidence="12 13">
    <name type="scientific">Ciona intestinalis</name>
    <name type="common">Transparent sea squirt</name>
    <name type="synonym">Ascidia intestinalis</name>
    <dbReference type="NCBI Taxonomy" id="7719"/>
    <lineage>
        <taxon>Eukaryota</taxon>
        <taxon>Metazoa</taxon>
        <taxon>Chordata</taxon>
        <taxon>Tunicata</taxon>
        <taxon>Ascidiacea</taxon>
        <taxon>Phlebobranchia</taxon>
        <taxon>Cionidae</taxon>
        <taxon>Ciona</taxon>
    </lineage>
</organism>
<dbReference type="GO" id="GO:0140359">
    <property type="term" value="F:ABC-type transporter activity"/>
    <property type="evidence" value="ECO:0007669"/>
    <property type="project" value="InterPro"/>
</dbReference>
<dbReference type="PANTHER" id="PTHR11384">
    <property type="entry name" value="ATP-BINDING CASSETTE, SUB-FAMILY D MEMBER"/>
    <property type="match status" value="1"/>
</dbReference>
<evidence type="ECO:0000259" key="10">
    <source>
        <dbReference type="PROSITE" id="PS50893"/>
    </source>
</evidence>
<keyword evidence="2" id="KW-0813">Transport</keyword>
<dbReference type="GO" id="GO:0042626">
    <property type="term" value="F:ATPase-coupled transmembrane transporter activity"/>
    <property type="evidence" value="ECO:0000318"/>
    <property type="project" value="GO_Central"/>
</dbReference>
<dbReference type="InterPro" id="IPR050835">
    <property type="entry name" value="ABC_transporter_sub-D"/>
</dbReference>
<dbReference type="Gene3D" id="1.20.1560.10">
    <property type="entry name" value="ABC transporter type 1, transmembrane domain"/>
    <property type="match status" value="1"/>
</dbReference>
<dbReference type="InterPro" id="IPR011527">
    <property type="entry name" value="ABC1_TM_dom"/>
</dbReference>
<reference evidence="12" key="3">
    <citation type="submission" date="2025-08" db="UniProtKB">
        <authorList>
            <consortium name="Ensembl"/>
        </authorList>
    </citation>
    <scope>IDENTIFICATION</scope>
</reference>
<evidence type="ECO:0000313" key="13">
    <source>
        <dbReference type="Proteomes" id="UP000008144"/>
    </source>
</evidence>
<dbReference type="CDD" id="cd03223">
    <property type="entry name" value="ABCD_peroxisomal_ALDP"/>
    <property type="match status" value="1"/>
</dbReference>
<dbReference type="GO" id="GO:0007031">
    <property type="term" value="P:peroxisome organization"/>
    <property type="evidence" value="ECO:0000318"/>
    <property type="project" value="GO_Central"/>
</dbReference>
<feature type="domain" description="ABC transmembrane type-1" evidence="11">
    <location>
        <begin position="36"/>
        <end position="291"/>
    </location>
</feature>
<evidence type="ECO:0000256" key="2">
    <source>
        <dbReference type="ARBA" id="ARBA00022448"/>
    </source>
</evidence>
<dbReference type="Pfam" id="PF00005">
    <property type="entry name" value="ABC_tran"/>
    <property type="match status" value="1"/>
</dbReference>
<feature type="region of interest" description="Disordered" evidence="8">
    <location>
        <begin position="346"/>
        <end position="365"/>
    </location>
</feature>
<feature type="transmembrane region" description="Helical" evidence="9">
    <location>
        <begin position="74"/>
        <end position="95"/>
    </location>
</feature>
<dbReference type="Gene3D" id="3.40.50.300">
    <property type="entry name" value="P-loop containing nucleotide triphosphate hydrolases"/>
    <property type="match status" value="1"/>
</dbReference>
<dbReference type="SUPFAM" id="SSF90123">
    <property type="entry name" value="ABC transporter transmembrane region"/>
    <property type="match status" value="1"/>
</dbReference>
<dbReference type="InterPro" id="IPR036640">
    <property type="entry name" value="ABC1_TM_sf"/>
</dbReference>
<dbReference type="GeneTree" id="ENSGT00950000182955"/>
<dbReference type="GO" id="GO:0006635">
    <property type="term" value="P:fatty acid beta-oxidation"/>
    <property type="evidence" value="ECO:0000318"/>
    <property type="project" value="GO_Central"/>
</dbReference>
<dbReference type="InterPro" id="IPR017871">
    <property type="entry name" value="ABC_transporter-like_CS"/>
</dbReference>
<reference evidence="12" key="2">
    <citation type="journal article" date="2008" name="Genome Biol.">
        <title>Improved genome assembly and evidence-based global gene model set for the chordate Ciona intestinalis: new insight into intron and operon populations.</title>
        <authorList>
            <person name="Satou Y."/>
            <person name="Mineta K."/>
            <person name="Ogasawara M."/>
            <person name="Sasakura Y."/>
            <person name="Shoguchi E."/>
            <person name="Ueno K."/>
            <person name="Yamada L."/>
            <person name="Matsumoto J."/>
            <person name="Wasserscheid J."/>
            <person name="Dewar K."/>
            <person name="Wiley G.B."/>
            <person name="Macmil S.L."/>
            <person name="Roe B.A."/>
            <person name="Zeller R.W."/>
            <person name="Hastings K.E."/>
            <person name="Lemaire P."/>
            <person name="Lindquist E."/>
            <person name="Endo T."/>
            <person name="Hotta K."/>
            <person name="Inaba K."/>
        </authorList>
    </citation>
    <scope>NUCLEOTIDE SEQUENCE [LARGE SCALE GENOMIC DNA]</scope>
    <source>
        <strain evidence="12">wild type</strain>
    </source>
</reference>
<dbReference type="PANTHER" id="PTHR11384:SF59">
    <property type="entry name" value="LYSOSOMAL COBALAMIN TRANSPORTER ABCD4"/>
    <property type="match status" value="1"/>
</dbReference>
<keyword evidence="7 9" id="KW-0472">Membrane</keyword>